<accession>A0A5J6MVQ6</accession>
<reference evidence="4 5" key="1">
    <citation type="submission" date="2019-08" db="EMBL/GenBank/DDBJ databases">
        <title>Hyperibacter terrae gen. nov., sp. nov. and Hyperibacter viscosus sp. nov., two new members in the family Rhodospirillaceae isolated from the rhizosphere of Hypericum perforatum.</title>
        <authorList>
            <person name="Noviana Z."/>
        </authorList>
    </citation>
    <scope>NUCLEOTIDE SEQUENCE [LARGE SCALE GENOMIC DNA]</scope>
    <source>
        <strain evidence="4 5">R5959</strain>
    </source>
</reference>
<dbReference type="KEGG" id="hadh:FRZ61_13060"/>
<gene>
    <name evidence="4" type="ORF">FRZ61_13060</name>
</gene>
<dbReference type="GO" id="GO:0005524">
    <property type="term" value="F:ATP binding"/>
    <property type="evidence" value="ECO:0007669"/>
    <property type="project" value="UniProtKB-KW"/>
</dbReference>
<dbReference type="Proteomes" id="UP000325797">
    <property type="component" value="Chromosome"/>
</dbReference>
<dbReference type="PROSITE" id="PS00622">
    <property type="entry name" value="HTH_LUXR_1"/>
    <property type="match status" value="1"/>
</dbReference>
<dbReference type="GO" id="GO:0005737">
    <property type="term" value="C:cytoplasm"/>
    <property type="evidence" value="ECO:0007669"/>
    <property type="project" value="TreeGrafter"/>
</dbReference>
<feature type="domain" description="HTH luxR-type" evidence="3">
    <location>
        <begin position="795"/>
        <end position="860"/>
    </location>
</feature>
<dbReference type="InterPro" id="IPR011990">
    <property type="entry name" value="TPR-like_helical_dom_sf"/>
</dbReference>
<dbReference type="InterPro" id="IPR041664">
    <property type="entry name" value="AAA_16"/>
</dbReference>
<dbReference type="PROSITE" id="PS50043">
    <property type="entry name" value="HTH_LUXR_2"/>
    <property type="match status" value="1"/>
</dbReference>
<dbReference type="SMART" id="SM00421">
    <property type="entry name" value="HTH_LUXR"/>
    <property type="match status" value="1"/>
</dbReference>
<dbReference type="SUPFAM" id="SSF46894">
    <property type="entry name" value="C-terminal effector domain of the bipartite response regulators"/>
    <property type="match status" value="1"/>
</dbReference>
<name>A0A5J6MVQ6_9PROT</name>
<keyword evidence="1" id="KW-0547">Nucleotide-binding</keyword>
<dbReference type="OrthoDB" id="9789238at2"/>
<dbReference type="PRINTS" id="PR00038">
    <property type="entry name" value="HTHLUXR"/>
</dbReference>
<dbReference type="InterPro" id="IPR027417">
    <property type="entry name" value="P-loop_NTPase"/>
</dbReference>
<dbReference type="PANTHER" id="PTHR16305:SF35">
    <property type="entry name" value="TRANSCRIPTIONAL ACTIVATOR DOMAIN"/>
    <property type="match status" value="1"/>
</dbReference>
<dbReference type="Gene3D" id="1.10.10.10">
    <property type="entry name" value="Winged helix-like DNA-binding domain superfamily/Winged helix DNA-binding domain"/>
    <property type="match status" value="1"/>
</dbReference>
<dbReference type="Gene3D" id="3.40.50.300">
    <property type="entry name" value="P-loop containing nucleotide triphosphate hydrolases"/>
    <property type="match status" value="1"/>
</dbReference>
<dbReference type="GO" id="GO:0003677">
    <property type="term" value="F:DNA binding"/>
    <property type="evidence" value="ECO:0007669"/>
    <property type="project" value="InterPro"/>
</dbReference>
<protein>
    <submittedName>
        <fullName evidence="4">LuxR family transcriptional regulator</fullName>
    </submittedName>
</protein>
<evidence type="ECO:0000256" key="1">
    <source>
        <dbReference type="ARBA" id="ARBA00022741"/>
    </source>
</evidence>
<dbReference type="CDD" id="cd06170">
    <property type="entry name" value="LuxR_C_like"/>
    <property type="match status" value="1"/>
</dbReference>
<evidence type="ECO:0000259" key="3">
    <source>
        <dbReference type="PROSITE" id="PS50043"/>
    </source>
</evidence>
<dbReference type="SUPFAM" id="SSF48452">
    <property type="entry name" value="TPR-like"/>
    <property type="match status" value="1"/>
</dbReference>
<dbReference type="GO" id="GO:0004016">
    <property type="term" value="F:adenylate cyclase activity"/>
    <property type="evidence" value="ECO:0007669"/>
    <property type="project" value="TreeGrafter"/>
</dbReference>
<organism evidence="4 5">
    <name type="scientific">Hypericibacter adhaerens</name>
    <dbReference type="NCBI Taxonomy" id="2602016"/>
    <lineage>
        <taxon>Bacteria</taxon>
        <taxon>Pseudomonadati</taxon>
        <taxon>Pseudomonadota</taxon>
        <taxon>Alphaproteobacteria</taxon>
        <taxon>Rhodospirillales</taxon>
        <taxon>Dongiaceae</taxon>
        <taxon>Hypericibacter</taxon>
    </lineage>
</organism>
<sequence length="873" mass="94415">MDLLERDTHLEALHGWLEDASAGGGCIVLVSGEAGIGKTSLLRRFVDEQRQASRVLWGGCEALFTPHPLAPLYDIARQAGGEFAKVIAAASQREAVFNLTIEHLARTAAPTILIFEDVHWADEATLDLIKFLGRRLQRLGVMLILSYRDDELGTLHPLRSVIGDLPLGFDRRLHLLPLSGAAVAALAHAAGWPAQRLHELTCGNPFFITEVLAAADKVPDTVRDAVMARMTRLSAPARAVANLAALVPGKAERWLLEGILPTTAALLEECLAVGMTTLPDGALAFRHELARCAVEESLPPPQRQELHARILEALLQRPGSEIAAARLVHHADRAGDTAAVLRHAPLAAARAASLGAHREAAAHYASALRHAVSLPNETRAQLFEWRSYECYLTDQIAEAIEARGAALTLWRAGGNRLKEGDSLRWLSRLSWFNGQKAAAERYAAEAVAILEPLPRGRELAMAYSNSAQLAMLAGDAGPALEWGRKAIALATALDDTEILSHALNNVGTTKLIQLDAGGLEDLNRSLELALAGGYQEHAARAYCNLSSTGFRIRDFDRANRYFKEGIAYCEKQDLDSWARYMIAFRAATALAQGDWAQAAEDAQAVIEHSRVAPVTKIPALVALGRLRARRGDPGADSVLQEAWDLSLPTGEVQRIGAAAAALAEVAWLEGSPQRALAVLRLSAALAREHPDPWMKGEIAFWSWRCGDPAETANDIAAPFAAQIAGDWRAAASGWAAIGCPYEQAMALADSEEEDELRAALDIVERLEAAPMAGILRRKLRASGVRGISRGAQERTRQNPLGLTNRQMKVLAQLAQGGRNADIARRLFISEKTVDHHVSAILAKLEVRSRGEAAAAAYRLGLWAPENGERVAKK</sequence>
<keyword evidence="5" id="KW-1185">Reference proteome</keyword>
<dbReference type="InterPro" id="IPR000792">
    <property type="entry name" value="Tscrpt_reg_LuxR_C"/>
</dbReference>
<evidence type="ECO:0000313" key="4">
    <source>
        <dbReference type="EMBL" id="QEX21381.1"/>
    </source>
</evidence>
<dbReference type="InterPro" id="IPR036388">
    <property type="entry name" value="WH-like_DNA-bd_sf"/>
</dbReference>
<dbReference type="Gene3D" id="1.25.40.10">
    <property type="entry name" value="Tetratricopeptide repeat domain"/>
    <property type="match status" value="2"/>
</dbReference>
<dbReference type="Pfam" id="PF00196">
    <property type="entry name" value="GerE"/>
    <property type="match status" value="1"/>
</dbReference>
<dbReference type="PANTHER" id="PTHR16305">
    <property type="entry name" value="TESTICULAR SOLUBLE ADENYLYL CYCLASE"/>
    <property type="match status" value="1"/>
</dbReference>
<keyword evidence="2" id="KW-0067">ATP-binding</keyword>
<dbReference type="SUPFAM" id="SSF52540">
    <property type="entry name" value="P-loop containing nucleoside triphosphate hydrolases"/>
    <property type="match status" value="1"/>
</dbReference>
<dbReference type="EMBL" id="CP042582">
    <property type="protein sequence ID" value="QEX21381.1"/>
    <property type="molecule type" value="Genomic_DNA"/>
</dbReference>
<dbReference type="InterPro" id="IPR016032">
    <property type="entry name" value="Sig_transdc_resp-reg_C-effctor"/>
</dbReference>
<dbReference type="AlphaFoldDB" id="A0A5J6MVQ6"/>
<dbReference type="RefSeq" id="WP_151115864.1">
    <property type="nucleotide sequence ID" value="NZ_CP042582.1"/>
</dbReference>
<dbReference type="GO" id="GO:0006355">
    <property type="term" value="P:regulation of DNA-templated transcription"/>
    <property type="evidence" value="ECO:0007669"/>
    <property type="project" value="InterPro"/>
</dbReference>
<dbReference type="Pfam" id="PF13191">
    <property type="entry name" value="AAA_16"/>
    <property type="match status" value="1"/>
</dbReference>
<evidence type="ECO:0000313" key="5">
    <source>
        <dbReference type="Proteomes" id="UP000325797"/>
    </source>
</evidence>
<evidence type="ECO:0000256" key="2">
    <source>
        <dbReference type="ARBA" id="ARBA00022840"/>
    </source>
</evidence>
<proteinExistence type="predicted"/>